<gene>
    <name evidence="1" type="ORF">PHMEG_00013724</name>
</gene>
<comment type="caution">
    <text evidence="1">The sequence shown here is derived from an EMBL/GenBank/DDBJ whole genome shotgun (WGS) entry which is preliminary data.</text>
</comment>
<protein>
    <submittedName>
        <fullName evidence="1">Cleavage induced protein</fullName>
    </submittedName>
</protein>
<name>A0A225W7Q1_9STRA</name>
<dbReference type="AlphaFoldDB" id="A0A225W7Q1"/>
<dbReference type="OrthoDB" id="446734at2759"/>
<keyword evidence="2" id="KW-1185">Reference proteome</keyword>
<reference evidence="2" key="1">
    <citation type="submission" date="2017-03" db="EMBL/GenBank/DDBJ databases">
        <title>Phytopthora megakarya and P. palmivora, two closely related causual agents of cacao black pod achieved similar genome size and gene model numbers by different mechanisms.</title>
        <authorList>
            <person name="Ali S."/>
            <person name="Shao J."/>
            <person name="Larry D.J."/>
            <person name="Kronmiller B."/>
            <person name="Shen D."/>
            <person name="Strem M.D."/>
            <person name="Melnick R.L."/>
            <person name="Guiltinan M.J."/>
            <person name="Tyler B.M."/>
            <person name="Meinhardt L.W."/>
            <person name="Bailey B.A."/>
        </authorList>
    </citation>
    <scope>NUCLEOTIDE SEQUENCE [LARGE SCALE GENOMIC DNA]</scope>
    <source>
        <strain evidence="2">zdho120</strain>
    </source>
</reference>
<dbReference type="EMBL" id="NBNE01001691">
    <property type="protein sequence ID" value="OWZ13027.1"/>
    <property type="molecule type" value="Genomic_DNA"/>
</dbReference>
<evidence type="ECO:0000313" key="1">
    <source>
        <dbReference type="EMBL" id="OWZ13027.1"/>
    </source>
</evidence>
<dbReference type="Proteomes" id="UP000198211">
    <property type="component" value="Unassembled WGS sequence"/>
</dbReference>
<organism evidence="1 2">
    <name type="scientific">Phytophthora megakarya</name>
    <dbReference type="NCBI Taxonomy" id="4795"/>
    <lineage>
        <taxon>Eukaryota</taxon>
        <taxon>Sar</taxon>
        <taxon>Stramenopiles</taxon>
        <taxon>Oomycota</taxon>
        <taxon>Peronosporomycetes</taxon>
        <taxon>Peronosporales</taxon>
        <taxon>Peronosporaceae</taxon>
        <taxon>Phytophthora</taxon>
    </lineage>
</organism>
<proteinExistence type="predicted"/>
<evidence type="ECO:0000313" key="2">
    <source>
        <dbReference type="Proteomes" id="UP000198211"/>
    </source>
</evidence>
<accession>A0A225W7Q1</accession>
<sequence>MQQQAGYHGRRNFDLAQGHKVASHPLEAQGDFVAHLAKFQARCFLTQTIAPTGFLPTTRPNTEPARYELDRSKQAAYSAYLRRSSTQLADLLRGERGSDSVPNKTLQVPSEDPSWSSYRLTSHWVDFFQHGVLPNHGSAHQALNVLVKNIKKVKTRTATMSSTLTCPFGAVPKGDRSMSEDARVIHDLSFPRGESINEFSVPKDKIDISSDGAWAIASRIEEVVREFLGLSRMMSGDGSRAFCHTRLHAVHCCKFAGTIFEFGVLVVDLCCPFGCETHRHCTLSLVGPLSICTRRRNRAGQDNLRAEPRL</sequence>